<dbReference type="Pfam" id="PF00196">
    <property type="entry name" value="GerE"/>
    <property type="match status" value="1"/>
</dbReference>
<dbReference type="CDD" id="cd06170">
    <property type="entry name" value="LuxR_C_like"/>
    <property type="match status" value="1"/>
</dbReference>
<reference evidence="7" key="1">
    <citation type="journal article" date="2020" name="Microbiol. Resour. Announc.">
        <title>Draft Genome Sequences of Thiorhodococcus mannitoliphagus and Thiorhodococcus minor, Purple Sulfur Photosynthetic Bacteria in the Gammaproteobacterial Family Chromatiaceae.</title>
        <authorList>
            <person name="Aviles F.A."/>
            <person name="Meyer T.E."/>
            <person name="Kyndt J.A."/>
        </authorList>
    </citation>
    <scope>NUCLEOTIDE SEQUENCE [LARGE SCALE GENOMIC DNA]</scope>
    <source>
        <strain evidence="7">DSM 18266</strain>
    </source>
</reference>
<feature type="domain" description="Response regulatory" evidence="5">
    <location>
        <begin position="2"/>
        <end position="117"/>
    </location>
</feature>
<gene>
    <name evidence="6" type="ORF">G3480_05135</name>
</gene>
<reference evidence="6 7" key="2">
    <citation type="submission" date="2020-02" db="EMBL/GenBank/DDBJ databases">
        <title>Genome sequences of Thiorhodococcus mannitoliphagus and Thiorhodococcus minor, purple sulfur photosynthetic bacteria in the gammaproteobacterial family, Chromatiaceae.</title>
        <authorList>
            <person name="Aviles F.A."/>
            <person name="Meyer T.E."/>
            <person name="Kyndt J.A."/>
        </authorList>
    </citation>
    <scope>NUCLEOTIDE SEQUENCE [LARGE SCALE GENOMIC DNA]</scope>
    <source>
        <strain evidence="6 7">DSM 18266</strain>
    </source>
</reference>
<dbReference type="GO" id="GO:0003677">
    <property type="term" value="F:DNA binding"/>
    <property type="evidence" value="ECO:0007669"/>
    <property type="project" value="UniProtKB-KW"/>
</dbReference>
<dbReference type="Proteomes" id="UP000471640">
    <property type="component" value="Unassembled WGS sequence"/>
</dbReference>
<dbReference type="GO" id="GO:0000160">
    <property type="term" value="P:phosphorelay signal transduction system"/>
    <property type="evidence" value="ECO:0007669"/>
    <property type="project" value="InterPro"/>
</dbReference>
<sequence>MRVLLIDDHALFRFGLQELLERRGIQVVAAVGDATAGVQKVAETRPDAVLLDMRMPQLSGLDLLRELRAADQTMPIAMLTTSAEERDVIDSLQGGAQGYLLKDMEPDALIAALGEIVQGKTVVAPELAIVLAKAVQGEAKVAQPQNGATDLTPREQEILCHLAEGQSNKAIARRLGISDGTVKLHVKAILRKLEVHSRVEAAVIAVERGLCERAVTRDPGLPS</sequence>
<comment type="caution">
    <text evidence="6">The sequence shown here is derived from an EMBL/GenBank/DDBJ whole genome shotgun (WGS) entry which is preliminary data.</text>
</comment>
<dbReference type="InterPro" id="IPR058245">
    <property type="entry name" value="NreC/VraR/RcsB-like_REC"/>
</dbReference>
<feature type="domain" description="HTH luxR-type" evidence="4">
    <location>
        <begin position="144"/>
        <end position="209"/>
    </location>
</feature>
<dbReference type="SMART" id="SM00448">
    <property type="entry name" value="REC"/>
    <property type="match status" value="1"/>
</dbReference>
<dbReference type="Pfam" id="PF00072">
    <property type="entry name" value="Response_reg"/>
    <property type="match status" value="1"/>
</dbReference>
<keyword evidence="2" id="KW-0238">DNA-binding</keyword>
<dbReference type="SUPFAM" id="SSF52172">
    <property type="entry name" value="CheY-like"/>
    <property type="match status" value="1"/>
</dbReference>
<dbReference type="InterPro" id="IPR001789">
    <property type="entry name" value="Sig_transdc_resp-reg_receiver"/>
</dbReference>
<dbReference type="PROSITE" id="PS00622">
    <property type="entry name" value="HTH_LUXR_1"/>
    <property type="match status" value="1"/>
</dbReference>
<evidence type="ECO:0000256" key="2">
    <source>
        <dbReference type="ARBA" id="ARBA00023125"/>
    </source>
</evidence>
<dbReference type="SMART" id="SM00421">
    <property type="entry name" value="HTH_LUXR"/>
    <property type="match status" value="1"/>
</dbReference>
<dbReference type="AlphaFoldDB" id="A0A6P1DRA8"/>
<evidence type="ECO:0000259" key="4">
    <source>
        <dbReference type="PROSITE" id="PS50043"/>
    </source>
</evidence>
<evidence type="ECO:0000256" key="3">
    <source>
        <dbReference type="PROSITE-ProRule" id="PRU00169"/>
    </source>
</evidence>
<dbReference type="InterPro" id="IPR039420">
    <property type="entry name" value="WalR-like"/>
</dbReference>
<dbReference type="EMBL" id="JAAIJR010000014">
    <property type="protein sequence ID" value="NEX19703.1"/>
    <property type="molecule type" value="Genomic_DNA"/>
</dbReference>
<dbReference type="PROSITE" id="PS50043">
    <property type="entry name" value="HTH_LUXR_2"/>
    <property type="match status" value="1"/>
</dbReference>
<dbReference type="PANTHER" id="PTHR43214">
    <property type="entry name" value="TWO-COMPONENT RESPONSE REGULATOR"/>
    <property type="match status" value="1"/>
</dbReference>
<dbReference type="PRINTS" id="PR00038">
    <property type="entry name" value="HTHLUXR"/>
</dbReference>
<dbReference type="PROSITE" id="PS50110">
    <property type="entry name" value="RESPONSE_REGULATORY"/>
    <property type="match status" value="1"/>
</dbReference>
<dbReference type="GO" id="GO:0006355">
    <property type="term" value="P:regulation of DNA-templated transcription"/>
    <property type="evidence" value="ECO:0007669"/>
    <property type="project" value="InterPro"/>
</dbReference>
<dbReference type="SUPFAM" id="SSF46894">
    <property type="entry name" value="C-terminal effector domain of the bipartite response regulators"/>
    <property type="match status" value="1"/>
</dbReference>
<dbReference type="InterPro" id="IPR000792">
    <property type="entry name" value="Tscrpt_reg_LuxR_C"/>
</dbReference>
<proteinExistence type="predicted"/>
<organism evidence="6 7">
    <name type="scientific">Thiorhodococcus mannitoliphagus</name>
    <dbReference type="NCBI Taxonomy" id="329406"/>
    <lineage>
        <taxon>Bacteria</taxon>
        <taxon>Pseudomonadati</taxon>
        <taxon>Pseudomonadota</taxon>
        <taxon>Gammaproteobacteria</taxon>
        <taxon>Chromatiales</taxon>
        <taxon>Chromatiaceae</taxon>
        <taxon>Thiorhodococcus</taxon>
    </lineage>
</organism>
<evidence type="ECO:0000256" key="1">
    <source>
        <dbReference type="ARBA" id="ARBA00022553"/>
    </source>
</evidence>
<feature type="modified residue" description="4-aspartylphosphate" evidence="3">
    <location>
        <position position="52"/>
    </location>
</feature>
<dbReference type="Gene3D" id="3.40.50.2300">
    <property type="match status" value="1"/>
</dbReference>
<keyword evidence="7" id="KW-1185">Reference proteome</keyword>
<dbReference type="CDD" id="cd17535">
    <property type="entry name" value="REC_NarL-like"/>
    <property type="match status" value="1"/>
</dbReference>
<keyword evidence="1 3" id="KW-0597">Phosphoprotein</keyword>
<dbReference type="RefSeq" id="WP_164652603.1">
    <property type="nucleotide sequence ID" value="NZ_JAAIJR010000014.1"/>
</dbReference>
<protein>
    <submittedName>
        <fullName evidence="6">Response regulator transcription factor</fullName>
    </submittedName>
</protein>
<dbReference type="InterPro" id="IPR011006">
    <property type="entry name" value="CheY-like_superfamily"/>
</dbReference>
<evidence type="ECO:0000313" key="6">
    <source>
        <dbReference type="EMBL" id="NEX19703.1"/>
    </source>
</evidence>
<accession>A0A6P1DRA8</accession>
<dbReference type="InterPro" id="IPR016032">
    <property type="entry name" value="Sig_transdc_resp-reg_C-effctor"/>
</dbReference>
<evidence type="ECO:0000313" key="7">
    <source>
        <dbReference type="Proteomes" id="UP000471640"/>
    </source>
</evidence>
<evidence type="ECO:0000259" key="5">
    <source>
        <dbReference type="PROSITE" id="PS50110"/>
    </source>
</evidence>
<name>A0A6P1DRA8_9GAMM</name>